<dbReference type="RefSeq" id="WP_142664915.1">
    <property type="nucleotide sequence ID" value="NZ_FXTK01000033.1"/>
</dbReference>
<dbReference type="Gene3D" id="3.30.2310.20">
    <property type="entry name" value="RelE-like"/>
    <property type="match status" value="1"/>
</dbReference>
<reference evidence="1 2" key="1">
    <citation type="submission" date="2017-05" db="EMBL/GenBank/DDBJ databases">
        <authorList>
            <person name="Varghese N."/>
            <person name="Submissions S."/>
        </authorList>
    </citation>
    <scope>NUCLEOTIDE SEQUENCE [LARGE SCALE GENOMIC DNA]</scope>
    <source>
        <strain evidence="1 2">DSM 100094</strain>
    </source>
</reference>
<proteinExistence type="predicted"/>
<evidence type="ECO:0000313" key="1">
    <source>
        <dbReference type="EMBL" id="SMO98230.1"/>
    </source>
</evidence>
<protein>
    <submittedName>
        <fullName evidence="1">Plasmid stabilization system protein ParE</fullName>
    </submittedName>
</protein>
<dbReference type="InterPro" id="IPR035093">
    <property type="entry name" value="RelE/ParE_toxin_dom_sf"/>
</dbReference>
<dbReference type="EMBL" id="FXTK01000033">
    <property type="protein sequence ID" value="SMO98230.1"/>
    <property type="molecule type" value="Genomic_DNA"/>
</dbReference>
<dbReference type="AlphaFoldDB" id="A0A521FRU1"/>
<gene>
    <name evidence="1" type="ORF">SAMN06265221_1333</name>
</gene>
<accession>A0A521FRU1</accession>
<dbReference type="OrthoDB" id="7724949at2"/>
<organism evidence="1 2">
    <name type="scientific">Paracoccus laeviglucosivorans</name>
    <dbReference type="NCBI Taxonomy" id="1197861"/>
    <lineage>
        <taxon>Bacteria</taxon>
        <taxon>Pseudomonadati</taxon>
        <taxon>Pseudomonadota</taxon>
        <taxon>Alphaproteobacteria</taxon>
        <taxon>Rhodobacterales</taxon>
        <taxon>Paracoccaceae</taxon>
        <taxon>Paracoccus</taxon>
    </lineage>
</organism>
<sequence length="122" mass="13927">MQDWTVEFAASAVEDLTLIEAYLKDAYITFGDRPVEAARRAQARVDSIIAEAERLTKAPFRGAPHDDLIPGLRHLELDRAIYWYLPDPALCRLQILAIFFGGQDHQRHMLVRLLRDSTHLAT</sequence>
<name>A0A521FRU1_9RHOB</name>
<keyword evidence="2" id="KW-1185">Reference proteome</keyword>
<dbReference type="Proteomes" id="UP000319014">
    <property type="component" value="Unassembled WGS sequence"/>
</dbReference>
<evidence type="ECO:0000313" key="2">
    <source>
        <dbReference type="Proteomes" id="UP000319014"/>
    </source>
</evidence>